<dbReference type="Pfam" id="PF06725">
    <property type="entry name" value="3D"/>
    <property type="match status" value="1"/>
</dbReference>
<evidence type="ECO:0000256" key="4">
    <source>
        <dbReference type="ARBA" id="ARBA00023316"/>
    </source>
</evidence>
<keyword evidence="10" id="KW-1185">Reference proteome</keyword>
<dbReference type="PIRSF" id="PIRSF019422">
    <property type="entry name" value="MltA"/>
    <property type="match status" value="1"/>
</dbReference>
<dbReference type="EC" id="4.2.2.n1" evidence="2"/>
<gene>
    <name evidence="9" type="ORF">QO010_003047</name>
</gene>
<keyword evidence="4" id="KW-0961">Cell wall biogenesis/degradation</keyword>
<accession>A0ABU0ITE1</accession>
<dbReference type="InterPro" id="IPR036908">
    <property type="entry name" value="RlpA-like_sf"/>
</dbReference>
<dbReference type="SMART" id="SM00925">
    <property type="entry name" value="MltA"/>
    <property type="match status" value="1"/>
</dbReference>
<dbReference type="Gene3D" id="2.40.240.50">
    <property type="entry name" value="Barwin-like endoglucanases"/>
    <property type="match status" value="1"/>
</dbReference>
<evidence type="ECO:0000256" key="7">
    <source>
        <dbReference type="SAM" id="SignalP"/>
    </source>
</evidence>
<dbReference type="SUPFAM" id="SSF50685">
    <property type="entry name" value="Barwin-like endoglucanases"/>
    <property type="match status" value="1"/>
</dbReference>
<organism evidence="9 10">
    <name type="scientific">Caulobacter ginsengisoli</name>
    <dbReference type="NCBI Taxonomy" id="400775"/>
    <lineage>
        <taxon>Bacteria</taxon>
        <taxon>Pseudomonadati</taxon>
        <taxon>Pseudomonadota</taxon>
        <taxon>Alphaproteobacteria</taxon>
        <taxon>Caulobacterales</taxon>
        <taxon>Caulobacteraceae</taxon>
        <taxon>Caulobacter</taxon>
    </lineage>
</organism>
<dbReference type="InterPro" id="IPR005300">
    <property type="entry name" value="MltA_B"/>
</dbReference>
<feature type="compositionally biased region" description="Pro residues" evidence="6">
    <location>
        <begin position="24"/>
        <end position="53"/>
    </location>
</feature>
<evidence type="ECO:0000256" key="5">
    <source>
        <dbReference type="ARBA" id="ARBA00030918"/>
    </source>
</evidence>
<feature type="domain" description="Lytic transglycosylase MltA" evidence="8">
    <location>
        <begin position="134"/>
        <end position="265"/>
    </location>
</feature>
<reference evidence="9 10" key="1">
    <citation type="submission" date="2023-07" db="EMBL/GenBank/DDBJ databases">
        <title>Genomic Encyclopedia of Type Strains, Phase IV (KMG-IV): sequencing the most valuable type-strain genomes for metagenomic binning, comparative biology and taxonomic classification.</title>
        <authorList>
            <person name="Goeker M."/>
        </authorList>
    </citation>
    <scope>NUCLEOTIDE SEQUENCE [LARGE SCALE GENOMIC DNA]</scope>
    <source>
        <strain evidence="9 10">DSM 18695</strain>
    </source>
</reference>
<evidence type="ECO:0000313" key="9">
    <source>
        <dbReference type="EMBL" id="MDQ0465260.1"/>
    </source>
</evidence>
<dbReference type="PANTHER" id="PTHR30124:SF0">
    <property type="entry name" value="MEMBRANE-BOUND LYTIC MUREIN TRANSGLYCOSYLASE A"/>
    <property type="match status" value="1"/>
</dbReference>
<dbReference type="CDD" id="cd14485">
    <property type="entry name" value="mltA_like_LT_A"/>
    <property type="match status" value="1"/>
</dbReference>
<evidence type="ECO:0000256" key="3">
    <source>
        <dbReference type="ARBA" id="ARBA00023239"/>
    </source>
</evidence>
<evidence type="ECO:0000256" key="1">
    <source>
        <dbReference type="ARBA" id="ARBA00001420"/>
    </source>
</evidence>
<dbReference type="InterPro" id="IPR010611">
    <property type="entry name" value="3D_dom"/>
</dbReference>
<dbReference type="EMBL" id="JAUSVS010000006">
    <property type="protein sequence ID" value="MDQ0465260.1"/>
    <property type="molecule type" value="Genomic_DNA"/>
</dbReference>
<dbReference type="Pfam" id="PF03562">
    <property type="entry name" value="MltA"/>
    <property type="match status" value="1"/>
</dbReference>
<sequence>MLRRAVVLAAGLLLAACATTGSKPPKPAPNPAPAPVPKPEPRPAPQPEPPPRPSIAFADLPGWDSEDHAAALAAYRAGCGADKSPAGQEVCRRAKAAGALDEAGSRYFIETHFRIEPAGDPGQTGLLTAYYSPEYEARFSRQDDFTVPVRPRPDDLVDGKPYPERAEIEARDEPRPLAWMRPEEFFFLQIQGSGTLVLPGGTRKRAIFTGTNGRPFKGIATPMRDQGLLSPDNTSGGAILDWLAEHRGPEADAIMALNPRFVFFRLADDDGAEPAGAAGIPLPAGRAIAIDPSRHGYGELYWISAEAPSLTGAFPTYRRAVMALDTGGAIKGDIRADLYIGRGRAAGLEAGRVKHSLRLYRLVPILSE</sequence>
<dbReference type="Proteomes" id="UP001228905">
    <property type="component" value="Unassembled WGS sequence"/>
</dbReference>
<dbReference type="PANTHER" id="PTHR30124">
    <property type="entry name" value="MEMBRANE-BOUND LYTIC MUREIN TRANSGLYCOSYLASE A"/>
    <property type="match status" value="1"/>
</dbReference>
<evidence type="ECO:0000256" key="2">
    <source>
        <dbReference type="ARBA" id="ARBA00012587"/>
    </source>
</evidence>
<feature type="chain" id="PRO_5046787083" description="peptidoglycan lytic exotransglycosylase" evidence="7">
    <location>
        <begin position="21"/>
        <end position="368"/>
    </location>
</feature>
<proteinExistence type="predicted"/>
<comment type="catalytic activity">
    <reaction evidence="1">
        <text>Exolytic cleavage of the (1-&gt;4)-beta-glycosidic linkage between N-acetylmuramic acid (MurNAc) and N-acetylglucosamine (GlcNAc) residues in peptidoglycan, from either the reducing or the non-reducing ends of the peptidoglycan chains, with concomitant formation of a 1,6-anhydrobond in the MurNAc residue.</text>
        <dbReference type="EC" id="4.2.2.n1"/>
    </reaction>
</comment>
<dbReference type="RefSeq" id="WP_307350481.1">
    <property type="nucleotide sequence ID" value="NZ_JAUSVS010000006.1"/>
</dbReference>
<dbReference type="InterPro" id="IPR026044">
    <property type="entry name" value="MltA"/>
</dbReference>
<dbReference type="Gene3D" id="2.40.40.10">
    <property type="entry name" value="RlpA-like domain"/>
    <property type="match status" value="2"/>
</dbReference>
<evidence type="ECO:0000313" key="10">
    <source>
        <dbReference type="Proteomes" id="UP001228905"/>
    </source>
</evidence>
<protein>
    <recommendedName>
        <fullName evidence="2">peptidoglycan lytic exotransglycosylase</fullName>
        <ecNumber evidence="2">4.2.2.n1</ecNumber>
    </recommendedName>
    <alternativeName>
        <fullName evidence="5">Murein hydrolase A</fullName>
    </alternativeName>
</protein>
<keyword evidence="3" id="KW-0456">Lyase</keyword>
<feature type="region of interest" description="Disordered" evidence="6">
    <location>
        <begin position="20"/>
        <end position="58"/>
    </location>
</feature>
<keyword evidence="7" id="KW-0732">Signal</keyword>
<dbReference type="PROSITE" id="PS51257">
    <property type="entry name" value="PROKAR_LIPOPROTEIN"/>
    <property type="match status" value="1"/>
</dbReference>
<dbReference type="CDD" id="cd14668">
    <property type="entry name" value="mlta_B"/>
    <property type="match status" value="1"/>
</dbReference>
<name>A0ABU0ITE1_9CAUL</name>
<evidence type="ECO:0000256" key="6">
    <source>
        <dbReference type="SAM" id="MobiDB-lite"/>
    </source>
</evidence>
<comment type="caution">
    <text evidence="9">The sequence shown here is derived from an EMBL/GenBank/DDBJ whole genome shotgun (WGS) entry which is preliminary data.</text>
</comment>
<feature type="signal peptide" evidence="7">
    <location>
        <begin position="1"/>
        <end position="20"/>
    </location>
</feature>
<evidence type="ECO:0000259" key="8">
    <source>
        <dbReference type="SMART" id="SM00925"/>
    </source>
</evidence>